<proteinExistence type="predicted"/>
<name>A0AAF0JFQ1_9BASI</name>
<protein>
    <recommendedName>
        <fullName evidence="4">Rad21/Rec8-like protein C-terminal eukaryotic domain-containing protein</fullName>
    </recommendedName>
</protein>
<dbReference type="Proteomes" id="UP001214628">
    <property type="component" value="Chromosome 6"/>
</dbReference>
<evidence type="ECO:0000313" key="3">
    <source>
        <dbReference type="Proteomes" id="UP001214628"/>
    </source>
</evidence>
<evidence type="ECO:0000313" key="2">
    <source>
        <dbReference type="EMBL" id="WFD44970.1"/>
    </source>
</evidence>
<feature type="region of interest" description="Disordered" evidence="1">
    <location>
        <begin position="334"/>
        <end position="353"/>
    </location>
</feature>
<dbReference type="EMBL" id="CP118380">
    <property type="protein sequence ID" value="WFD44970.1"/>
    <property type="molecule type" value="Genomic_DNA"/>
</dbReference>
<accession>A0AAF0JFQ1</accession>
<feature type="region of interest" description="Disordered" evidence="1">
    <location>
        <begin position="30"/>
        <end position="65"/>
    </location>
</feature>
<sequence>MKSHRPKSQFTFPQQDRSVLQYDQVPVFAAKNPANSQTKLTKGLTSPRQDFRSERSPIDSSLSLGPDALNFGELDLLLEGAAQTRESASVSFEISKDSNFTRAWSVRPSEEPLSGKLQATYHAYCLERQGLKRRKVCPYDPVIERQTEQQEQSERNSWSSLELHPLWTQTVKQHIDRLAQHFQHSAISKKSAWAAKQVQPHESPRSEILPQIADISDPDIPSPEVGRALNWDNSEELHPDYPWSRLGETRIGASTPRRHSDHRRSDSFSDVLRASSYAMPSPDWLNSLPDALRSRDSFNISQRTSPSLTSRGSLIPGLLDESLAEAQFDISSESAVAERAPKQSSPQNNSTIEPETQDFLVYLRLVCHSSTSRQVNMDELVPRTDPARNAANALWHLLVLSSCGMCRLHQEASYEPIQIRLP</sequence>
<feature type="compositionally biased region" description="Polar residues" evidence="1">
    <location>
        <begin position="33"/>
        <end position="48"/>
    </location>
</feature>
<evidence type="ECO:0008006" key="4">
    <source>
        <dbReference type="Google" id="ProtNLM"/>
    </source>
</evidence>
<evidence type="ECO:0000256" key="1">
    <source>
        <dbReference type="SAM" id="MobiDB-lite"/>
    </source>
</evidence>
<organism evidence="2 3">
    <name type="scientific">Malassezia psittaci</name>
    <dbReference type="NCBI Taxonomy" id="1821823"/>
    <lineage>
        <taxon>Eukaryota</taxon>
        <taxon>Fungi</taxon>
        <taxon>Dikarya</taxon>
        <taxon>Basidiomycota</taxon>
        <taxon>Ustilaginomycotina</taxon>
        <taxon>Malasseziomycetes</taxon>
        <taxon>Malasseziales</taxon>
        <taxon>Malasseziaceae</taxon>
        <taxon>Malassezia</taxon>
    </lineage>
</organism>
<reference evidence="2" key="1">
    <citation type="submission" date="2023-02" db="EMBL/GenBank/DDBJ databases">
        <title>Mating type loci evolution in Malassezia.</title>
        <authorList>
            <person name="Coelho M.A."/>
        </authorList>
    </citation>
    <scope>NUCLEOTIDE SEQUENCE</scope>
    <source>
        <strain evidence="2">CBS 14136</strain>
    </source>
</reference>
<keyword evidence="3" id="KW-1185">Reference proteome</keyword>
<dbReference type="AlphaFoldDB" id="A0AAF0JFQ1"/>
<feature type="compositionally biased region" description="Polar residues" evidence="1">
    <location>
        <begin position="342"/>
        <end position="353"/>
    </location>
</feature>
<gene>
    <name evidence="2" type="ORF">MPSI1_003646</name>
</gene>